<dbReference type="Pfam" id="PF00501">
    <property type="entry name" value="AMP-binding"/>
    <property type="match status" value="1"/>
</dbReference>
<organism evidence="3 4">
    <name type="scientific">Deinococcus antarcticus</name>
    <dbReference type="NCBI Taxonomy" id="1298767"/>
    <lineage>
        <taxon>Bacteria</taxon>
        <taxon>Thermotogati</taxon>
        <taxon>Deinococcota</taxon>
        <taxon>Deinococci</taxon>
        <taxon>Deinococcales</taxon>
        <taxon>Deinococcaceae</taxon>
        <taxon>Deinococcus</taxon>
    </lineage>
</organism>
<comment type="caution">
    <text evidence="3">The sequence shown here is derived from an EMBL/GenBank/DDBJ whole genome shotgun (WGS) entry which is preliminary data.</text>
</comment>
<sequence>MTQVNRYWPQHKPKSLIIPQTGLMHNLKVNAERYPLKTALWFYGRSLTYREVREQAGRLAGHLAAQGVKKGDRVAVWMQNSPAWVVAAHACWHLGAVVIPLAPMLQAREFGFFLQDAGVRVGIVGAELYEKAKQGGLGHTVVANVMLGTDFGTAGIPLPDGLDVNPTLQDGDVTLEQALQHQPAPEADVSADDLCVMPYTSGTTGLPKGCMHTHASVQANVFGASVWVAGNAEDVFMAALPFFHVTGFVNSLLVPLAAGGKIVILARWDRDAARKLVREHGATVWTNTPTMIIDLMSSPTFNPDDLKTLRRVTGGGASLPEAVGKRLLDTTGIEYMEGYGLSETMAQSHTNPEGRQKFQCLGIPLFNVDARVVDMDSLEELPVGQTGEIVIHGPQVMKGYWNRPEDTARAFVTLDGQEFFRTGDLGYMDEEGYFFFSDRLKRMVNVSGMKVWPAEVENKFHAHPAVQEACVISVPDERSGERARALIVLKPGHSVDPEDLEQWARGEMASYKVPRDYQFVDSLPRSPTGKVAWRPLQEAARAAMQGQNQG</sequence>
<dbReference type="InterPro" id="IPR042099">
    <property type="entry name" value="ANL_N_sf"/>
</dbReference>
<dbReference type="PANTHER" id="PTHR43767">
    <property type="entry name" value="LONG-CHAIN-FATTY-ACID--COA LIGASE"/>
    <property type="match status" value="1"/>
</dbReference>
<dbReference type="InterPro" id="IPR000873">
    <property type="entry name" value="AMP-dep_synth/lig_dom"/>
</dbReference>
<name>A0ABV8ADA0_9DEIO</name>
<dbReference type="GO" id="GO:0016874">
    <property type="term" value="F:ligase activity"/>
    <property type="evidence" value="ECO:0007669"/>
    <property type="project" value="UniProtKB-KW"/>
</dbReference>
<proteinExistence type="predicted"/>
<dbReference type="InterPro" id="IPR050237">
    <property type="entry name" value="ATP-dep_AMP-bd_enzyme"/>
</dbReference>
<dbReference type="EMBL" id="JBHRZF010000238">
    <property type="protein sequence ID" value="MFC3863221.1"/>
    <property type="molecule type" value="Genomic_DNA"/>
</dbReference>
<dbReference type="PANTHER" id="PTHR43767:SF1">
    <property type="entry name" value="NONRIBOSOMAL PEPTIDE SYNTHASE PES1 (EUROFUNG)-RELATED"/>
    <property type="match status" value="1"/>
</dbReference>
<reference evidence="4" key="1">
    <citation type="journal article" date="2019" name="Int. J. Syst. Evol. Microbiol.">
        <title>The Global Catalogue of Microorganisms (GCM) 10K type strain sequencing project: providing services to taxonomists for standard genome sequencing and annotation.</title>
        <authorList>
            <consortium name="The Broad Institute Genomics Platform"/>
            <consortium name="The Broad Institute Genome Sequencing Center for Infectious Disease"/>
            <person name="Wu L."/>
            <person name="Ma J."/>
        </authorList>
    </citation>
    <scope>NUCLEOTIDE SEQUENCE [LARGE SCALE GENOMIC DNA]</scope>
    <source>
        <strain evidence="4">CCTCC AB 2013263</strain>
    </source>
</reference>
<dbReference type="NCBIfam" id="NF006181">
    <property type="entry name" value="PRK08314.1"/>
    <property type="match status" value="1"/>
</dbReference>
<protein>
    <submittedName>
        <fullName evidence="3">Long-chain-fatty-acid--CoA ligase</fullName>
    </submittedName>
</protein>
<dbReference type="Gene3D" id="3.40.50.12780">
    <property type="entry name" value="N-terminal domain of ligase-like"/>
    <property type="match status" value="1"/>
</dbReference>
<keyword evidence="3" id="KW-0436">Ligase</keyword>
<dbReference type="PROSITE" id="PS00455">
    <property type="entry name" value="AMP_BINDING"/>
    <property type="match status" value="1"/>
</dbReference>
<feature type="domain" description="AMP-binding enzyme C-terminal" evidence="2">
    <location>
        <begin position="455"/>
        <end position="530"/>
    </location>
</feature>
<dbReference type="InterPro" id="IPR020845">
    <property type="entry name" value="AMP-binding_CS"/>
</dbReference>
<dbReference type="SUPFAM" id="SSF56801">
    <property type="entry name" value="Acetyl-CoA synthetase-like"/>
    <property type="match status" value="1"/>
</dbReference>
<dbReference type="InterPro" id="IPR025110">
    <property type="entry name" value="AMP-bd_C"/>
</dbReference>
<keyword evidence="4" id="KW-1185">Reference proteome</keyword>
<evidence type="ECO:0000313" key="4">
    <source>
        <dbReference type="Proteomes" id="UP001595748"/>
    </source>
</evidence>
<dbReference type="Gene3D" id="3.30.300.30">
    <property type="match status" value="1"/>
</dbReference>
<gene>
    <name evidence="3" type="ORF">ACFOPQ_20880</name>
</gene>
<feature type="domain" description="AMP-dependent synthetase/ligase" evidence="1">
    <location>
        <begin position="28"/>
        <end position="401"/>
    </location>
</feature>
<dbReference type="RefSeq" id="WP_380081153.1">
    <property type="nucleotide sequence ID" value="NZ_JBHRZF010000238.1"/>
</dbReference>
<accession>A0ABV8ADA0</accession>
<evidence type="ECO:0000259" key="2">
    <source>
        <dbReference type="Pfam" id="PF13193"/>
    </source>
</evidence>
<evidence type="ECO:0000313" key="3">
    <source>
        <dbReference type="EMBL" id="MFC3863221.1"/>
    </source>
</evidence>
<dbReference type="Proteomes" id="UP001595748">
    <property type="component" value="Unassembled WGS sequence"/>
</dbReference>
<evidence type="ECO:0000259" key="1">
    <source>
        <dbReference type="Pfam" id="PF00501"/>
    </source>
</evidence>
<dbReference type="InterPro" id="IPR045851">
    <property type="entry name" value="AMP-bd_C_sf"/>
</dbReference>
<dbReference type="CDD" id="cd05935">
    <property type="entry name" value="LC_FACS_like"/>
    <property type="match status" value="1"/>
</dbReference>
<dbReference type="Pfam" id="PF13193">
    <property type="entry name" value="AMP-binding_C"/>
    <property type="match status" value="1"/>
</dbReference>